<name>A0A1Q8ZZQ6_9HYPH</name>
<keyword evidence="3" id="KW-1185">Reference proteome</keyword>
<sequence>MCGMQTGSMCNKNIVSRILTFLPRRLGREKHMAKMWNLHVQNFARFHDLVEATQPHSKIKMIEMKFFKHALVVK</sequence>
<evidence type="ECO:0000313" key="1">
    <source>
        <dbReference type="EMBL" id="MBB4007207.1"/>
    </source>
</evidence>
<accession>A0A1Q8ZZQ6</accession>
<reference evidence="2 3" key="1">
    <citation type="submission" date="2016-09" db="EMBL/GenBank/DDBJ databases">
        <title>Rhizobium oryziradicis sp. nov., isolated from the root of rice.</title>
        <authorList>
            <person name="Zhao J."/>
            <person name="Zhang X."/>
        </authorList>
    </citation>
    <scope>NUCLEOTIDE SEQUENCE [LARGE SCALE GENOMIC DNA]</scope>
    <source>
        <strain evidence="2 3">14971</strain>
    </source>
</reference>
<reference evidence="1 4" key="2">
    <citation type="submission" date="2020-08" db="EMBL/GenBank/DDBJ databases">
        <title>Genomic Encyclopedia of Type Strains, Phase IV (KMG-IV): sequencing the most valuable type-strain genomes for metagenomic binning, comparative biology and taxonomic classification.</title>
        <authorList>
            <person name="Goeker M."/>
        </authorList>
    </citation>
    <scope>NUCLEOTIDE SEQUENCE [LARGE SCALE GENOMIC DNA]</scope>
    <source>
        <strain evidence="1 4">DSM 100021</strain>
    </source>
</reference>
<proteinExistence type="predicted"/>
<dbReference type="Proteomes" id="UP000185598">
    <property type="component" value="Unassembled WGS sequence"/>
</dbReference>
<dbReference type="Proteomes" id="UP000544107">
    <property type="component" value="Unassembled WGS sequence"/>
</dbReference>
<dbReference type="AlphaFoldDB" id="A0A1Q8ZZQ6"/>
<comment type="caution">
    <text evidence="2">The sequence shown here is derived from an EMBL/GenBank/DDBJ whole genome shotgun (WGS) entry which is preliminary data.</text>
</comment>
<protein>
    <submittedName>
        <fullName evidence="2">Uncharacterized protein</fullName>
    </submittedName>
</protein>
<evidence type="ECO:0000313" key="3">
    <source>
        <dbReference type="Proteomes" id="UP000185598"/>
    </source>
</evidence>
<evidence type="ECO:0000313" key="4">
    <source>
        <dbReference type="Proteomes" id="UP000544107"/>
    </source>
</evidence>
<evidence type="ECO:0000313" key="2">
    <source>
        <dbReference type="EMBL" id="OLP47781.1"/>
    </source>
</evidence>
<organism evidence="2 3">
    <name type="scientific">Allorhizobium taibaishanense</name>
    <dbReference type="NCBI Taxonomy" id="887144"/>
    <lineage>
        <taxon>Bacteria</taxon>
        <taxon>Pseudomonadati</taxon>
        <taxon>Pseudomonadota</taxon>
        <taxon>Alphaproteobacteria</taxon>
        <taxon>Hyphomicrobiales</taxon>
        <taxon>Rhizobiaceae</taxon>
        <taxon>Rhizobium/Agrobacterium group</taxon>
        <taxon>Allorhizobium</taxon>
    </lineage>
</organism>
<dbReference type="EMBL" id="JACIED010000002">
    <property type="protein sequence ID" value="MBB4007207.1"/>
    <property type="molecule type" value="Genomic_DNA"/>
</dbReference>
<dbReference type="EMBL" id="MKIN01000027">
    <property type="protein sequence ID" value="OLP47781.1"/>
    <property type="molecule type" value="Genomic_DNA"/>
</dbReference>
<gene>
    <name evidence="2" type="ORF">BJF91_05310</name>
    <name evidence="1" type="ORF">GGQ71_001470</name>
</gene>